<dbReference type="Proteomes" id="UP000266239">
    <property type="component" value="Unassembled WGS sequence"/>
</dbReference>
<comment type="caution">
    <text evidence="2">The sequence shown here is derived from an EMBL/GenBank/DDBJ whole genome shotgun (WGS) entry which is preliminary data.</text>
</comment>
<name>A0A396ZZT2_APHAT</name>
<protein>
    <submittedName>
        <fullName evidence="2">Uncharacterized protein</fullName>
    </submittedName>
</protein>
<dbReference type="VEuPathDB" id="FungiDB:H257_10793"/>
<evidence type="ECO:0000313" key="3">
    <source>
        <dbReference type="Proteomes" id="UP000266239"/>
    </source>
</evidence>
<accession>A0A396ZZT2</accession>
<proteinExistence type="predicted"/>
<evidence type="ECO:0000313" key="2">
    <source>
        <dbReference type="EMBL" id="RHX99096.1"/>
    </source>
</evidence>
<feature type="compositionally biased region" description="Basic and acidic residues" evidence="1">
    <location>
        <begin position="173"/>
        <end position="190"/>
    </location>
</feature>
<dbReference type="AlphaFoldDB" id="A0A396ZZT2"/>
<dbReference type="EMBL" id="QUTA01010861">
    <property type="protein sequence ID" value="RHX99096.1"/>
    <property type="molecule type" value="Genomic_DNA"/>
</dbReference>
<evidence type="ECO:0000256" key="1">
    <source>
        <dbReference type="SAM" id="MobiDB-lite"/>
    </source>
</evidence>
<reference evidence="2 3" key="1">
    <citation type="submission" date="2018-08" db="EMBL/GenBank/DDBJ databases">
        <title>Aphanomyces genome sequencing and annotation.</title>
        <authorList>
            <person name="Minardi D."/>
            <person name="Oidtmann B."/>
            <person name="Van Der Giezen M."/>
            <person name="Studholme D.J."/>
        </authorList>
    </citation>
    <scope>NUCLEOTIDE SEQUENCE [LARGE SCALE GENOMIC DNA]</scope>
    <source>
        <strain evidence="2 3">Yx</strain>
    </source>
</reference>
<feature type="region of interest" description="Disordered" evidence="1">
    <location>
        <begin position="162"/>
        <end position="191"/>
    </location>
</feature>
<organism evidence="2 3">
    <name type="scientific">Aphanomyces astaci</name>
    <name type="common">Crayfish plague agent</name>
    <dbReference type="NCBI Taxonomy" id="112090"/>
    <lineage>
        <taxon>Eukaryota</taxon>
        <taxon>Sar</taxon>
        <taxon>Stramenopiles</taxon>
        <taxon>Oomycota</taxon>
        <taxon>Saprolegniomycetes</taxon>
        <taxon>Saprolegniales</taxon>
        <taxon>Verrucalvaceae</taxon>
        <taxon>Aphanomyces</taxon>
    </lineage>
</organism>
<sequence>MEVWIVRRKIQPSCCAGSNRSQHDGIATLSRSSRWTSQCFAISNVFWTLGRSVFVTFIVSGFEKTGAYPLSLDVMTSKILGDKPGAKPHGQRCKAMCINDSLIQASTEQTSAPKSEDDWVHGGCLMTSEEIATKVAEKETKKMEREAEFKVNKKMLAQKYAATAHAKKKAQERRRETIERKLKSSEDTRKPIRRKRPILQNGEVIEEYFRLFFG</sequence>
<gene>
    <name evidence="2" type="ORF">DYB25_013743</name>
</gene>